<dbReference type="Proteomes" id="UP001576774">
    <property type="component" value="Unassembled WGS sequence"/>
</dbReference>
<evidence type="ECO:0000313" key="5">
    <source>
        <dbReference type="Proteomes" id="UP001576774"/>
    </source>
</evidence>
<organism evidence="4 5">
    <name type="scientific">Floridaenema aerugineum BLCC-F46</name>
    <dbReference type="NCBI Taxonomy" id="3153654"/>
    <lineage>
        <taxon>Bacteria</taxon>
        <taxon>Bacillati</taxon>
        <taxon>Cyanobacteriota</taxon>
        <taxon>Cyanophyceae</taxon>
        <taxon>Oscillatoriophycideae</taxon>
        <taxon>Aerosakkonematales</taxon>
        <taxon>Aerosakkonemataceae</taxon>
        <taxon>Floridanema</taxon>
        <taxon>Floridanema aerugineum</taxon>
    </lineage>
</organism>
<dbReference type="InterPro" id="IPR005183">
    <property type="entry name" value="DUF305_CopM-like"/>
</dbReference>
<dbReference type="PROSITE" id="PS51257">
    <property type="entry name" value="PROKAR_LIPOPROTEIN"/>
    <property type="match status" value="1"/>
</dbReference>
<evidence type="ECO:0000256" key="1">
    <source>
        <dbReference type="SAM" id="MobiDB-lite"/>
    </source>
</evidence>
<feature type="chain" id="PRO_5046200927" evidence="2">
    <location>
        <begin position="20"/>
        <end position="239"/>
    </location>
</feature>
<feature type="region of interest" description="Disordered" evidence="1">
    <location>
        <begin position="27"/>
        <end position="51"/>
    </location>
</feature>
<name>A0ABV4X0D0_9CYAN</name>
<dbReference type="Gene3D" id="1.20.1260.10">
    <property type="match status" value="2"/>
</dbReference>
<keyword evidence="5" id="KW-1185">Reference proteome</keyword>
<evidence type="ECO:0000259" key="3">
    <source>
        <dbReference type="Pfam" id="PF03713"/>
    </source>
</evidence>
<dbReference type="PANTHER" id="PTHR36933">
    <property type="entry name" value="SLL0788 PROTEIN"/>
    <property type="match status" value="1"/>
</dbReference>
<reference evidence="4 5" key="1">
    <citation type="submission" date="2024-09" db="EMBL/GenBank/DDBJ databases">
        <title>Floridaenema gen nov. (Aerosakkonemataceae, Aerosakkonematales ord. nov., Cyanobacteria) from benthic tropical and subtropical fresh waters, with the description of four new species.</title>
        <authorList>
            <person name="Moretto J.A."/>
            <person name="Berthold D.E."/>
            <person name="Lefler F.W."/>
            <person name="Huang I.-S."/>
            <person name="Laughinghouse H. IV."/>
        </authorList>
    </citation>
    <scope>NUCLEOTIDE SEQUENCE [LARGE SCALE GENOMIC DNA]</scope>
    <source>
        <strain evidence="4 5">BLCC-F46</strain>
    </source>
</reference>
<feature type="signal peptide" evidence="2">
    <location>
        <begin position="1"/>
        <end position="19"/>
    </location>
</feature>
<dbReference type="Pfam" id="PF03713">
    <property type="entry name" value="DUF305"/>
    <property type="match status" value="1"/>
</dbReference>
<feature type="domain" description="DUF305" evidence="3">
    <location>
        <begin position="82"/>
        <end position="232"/>
    </location>
</feature>
<feature type="compositionally biased region" description="Low complexity" evidence="1">
    <location>
        <begin position="42"/>
        <end position="51"/>
    </location>
</feature>
<comment type="caution">
    <text evidence="4">The sequence shown here is derived from an EMBL/GenBank/DDBJ whole genome shotgun (WGS) entry which is preliminary data.</text>
</comment>
<dbReference type="EMBL" id="JBHFNQ010000043">
    <property type="protein sequence ID" value="MFB2876233.1"/>
    <property type="molecule type" value="Genomic_DNA"/>
</dbReference>
<feature type="compositionally biased region" description="Polar residues" evidence="1">
    <location>
        <begin position="27"/>
        <end position="41"/>
    </location>
</feature>
<dbReference type="InterPro" id="IPR012347">
    <property type="entry name" value="Ferritin-like"/>
</dbReference>
<dbReference type="RefSeq" id="WP_413269373.1">
    <property type="nucleotide sequence ID" value="NZ_JBHFNQ010000043.1"/>
</dbReference>
<sequence length="239" mass="26828">MQSNSAKIGFLALILGAFATLGSTLTGCSTESQNQTQTAPENNSNNQQVQNTSATNTISQHDAHHGGMNHSMDLGPADANYDLRFIDGMRLHHRGAIAMAKEAQQKSKRPEIKQLAGNIIVAQNREENELLRKWRKAWYPQASEEFVAYGGEGKSVVPMSKEQQQMMAMQQDLGAADAQFDLRFMDAMIVHHEGALVMAQDALQKSKRPEIKKLSQEIITSQQKEIDQMKQWRKAWYQK</sequence>
<accession>A0ABV4X0D0</accession>
<protein>
    <submittedName>
        <fullName evidence="4">DUF305 domain-containing protein</fullName>
    </submittedName>
</protein>
<gene>
    <name evidence="4" type="ORF">ACE1CC_05015</name>
</gene>
<keyword evidence="2" id="KW-0732">Signal</keyword>
<evidence type="ECO:0000313" key="4">
    <source>
        <dbReference type="EMBL" id="MFB2876233.1"/>
    </source>
</evidence>
<dbReference type="PANTHER" id="PTHR36933:SF1">
    <property type="entry name" value="SLL0788 PROTEIN"/>
    <property type="match status" value="1"/>
</dbReference>
<evidence type="ECO:0000256" key="2">
    <source>
        <dbReference type="SAM" id="SignalP"/>
    </source>
</evidence>
<proteinExistence type="predicted"/>